<dbReference type="InterPro" id="IPR003812">
    <property type="entry name" value="Fido"/>
</dbReference>
<dbReference type="EMBL" id="CP121261">
    <property type="protein sequence ID" value="WFP09694.1"/>
    <property type="molecule type" value="Genomic_DNA"/>
</dbReference>
<sequence>MTDFHHMRIGLKALEARFGITSAQPLRVTSLVGTVRATRESPQGIENQYPAVYRPADTFAGHFEFGLKYEEIHLEFFARLFTASGPQPLEQWCRAEPFGQYARRAGFFYEWLTGQQLDVPDLAGGAYVDAISDDAYVTRTKAARDRRWRINNNLPGTPAFCPIIRRSQVLTQALQFNPLEALTELDRQFGEDVLRRAVVWLKLKESRASFQIEHEADQTDRVKRFAHVMGEHCGKLDEPLGIDGLIVLQKDILGAAALRLGVRQSPVFVGQATMREDIVHYIGPHCSVLDEMLTGLQAFEQLTRGRESLARAAAIAFGFVYLHPMSDGNGRIHRFLINDTLLRDEAIPAGVILPVSATITSVREFGHGYDRVLDVFSSPFMRRYDSGYRFGKMVEYEDGVRSNFVFDAYDDANSAWRYPDLTEHAIYTAQLVAHTIHHEMADEARVLVRFELAQQRIKDVLEMPDADAVRIIRSVKEYGWCISGKLVKEYPILDDKIRALRVIEAVQSAFEDRDPSPIVE</sequence>
<dbReference type="Proteomes" id="UP001214170">
    <property type="component" value="Chromosome"/>
</dbReference>
<name>A0ABY8GYZ5_9BURK</name>
<dbReference type="PROSITE" id="PS51459">
    <property type="entry name" value="FIDO"/>
    <property type="match status" value="1"/>
</dbReference>
<evidence type="ECO:0000313" key="3">
    <source>
        <dbReference type="Proteomes" id="UP001214170"/>
    </source>
</evidence>
<proteinExistence type="predicted"/>
<protein>
    <submittedName>
        <fullName evidence="2">Fic family protein</fullName>
    </submittedName>
</protein>
<dbReference type="Gene3D" id="1.10.3290.10">
    <property type="entry name" value="Fido-like domain"/>
    <property type="match status" value="1"/>
</dbReference>
<dbReference type="InterPro" id="IPR036597">
    <property type="entry name" value="Fido-like_dom_sf"/>
</dbReference>
<dbReference type="RefSeq" id="WP_268077553.1">
    <property type="nucleotide sequence ID" value="NZ_CP106885.1"/>
</dbReference>
<feature type="domain" description="Fido" evidence="1">
    <location>
        <begin position="240"/>
        <end position="378"/>
    </location>
</feature>
<evidence type="ECO:0000313" key="2">
    <source>
        <dbReference type="EMBL" id="WFP09694.1"/>
    </source>
</evidence>
<reference evidence="2 3" key="1">
    <citation type="submission" date="2023-03" db="EMBL/GenBank/DDBJ databases">
        <title>Achromobacter spanius LIG8.</title>
        <authorList>
            <person name="Shrestha S."/>
        </authorList>
    </citation>
    <scope>NUCLEOTIDE SEQUENCE [LARGE SCALE GENOMIC DNA]</scope>
    <source>
        <strain evidence="2 3">LIG8</strain>
    </source>
</reference>
<dbReference type="Pfam" id="PF02661">
    <property type="entry name" value="Fic"/>
    <property type="match status" value="1"/>
</dbReference>
<keyword evidence="3" id="KW-1185">Reference proteome</keyword>
<organism evidence="2 3">
    <name type="scientific">Achromobacter spanius</name>
    <dbReference type="NCBI Taxonomy" id="217203"/>
    <lineage>
        <taxon>Bacteria</taxon>
        <taxon>Pseudomonadati</taxon>
        <taxon>Pseudomonadota</taxon>
        <taxon>Betaproteobacteria</taxon>
        <taxon>Burkholderiales</taxon>
        <taxon>Alcaligenaceae</taxon>
        <taxon>Achromobacter</taxon>
    </lineage>
</organism>
<evidence type="ECO:0000259" key="1">
    <source>
        <dbReference type="PROSITE" id="PS51459"/>
    </source>
</evidence>
<accession>A0ABY8GYZ5</accession>
<dbReference type="SUPFAM" id="SSF140931">
    <property type="entry name" value="Fic-like"/>
    <property type="match status" value="1"/>
</dbReference>
<gene>
    <name evidence="2" type="ORF">P8T11_07400</name>
</gene>